<dbReference type="GO" id="GO:0051082">
    <property type="term" value="F:unfolded protein binding"/>
    <property type="evidence" value="ECO:0007669"/>
    <property type="project" value="InterPro"/>
</dbReference>
<name>A0A0G4B3A4_9BACT</name>
<proteinExistence type="predicted"/>
<dbReference type="Proteomes" id="UP000035648">
    <property type="component" value="Chromosome"/>
</dbReference>
<dbReference type="InterPro" id="IPR036869">
    <property type="entry name" value="J_dom_sf"/>
</dbReference>
<dbReference type="EMBL" id="CP011213">
    <property type="protein sequence ID" value="AKM82431.1"/>
    <property type="molecule type" value="Genomic_DNA"/>
</dbReference>
<dbReference type="GO" id="GO:0042026">
    <property type="term" value="P:protein refolding"/>
    <property type="evidence" value="ECO:0007669"/>
    <property type="project" value="TreeGrafter"/>
</dbReference>
<reference evidence="3 4" key="1">
    <citation type="journal article" date="2015" name="Nature">
        <title>rRNA introns, odd ribosomes, and small enigmatic genomes across a large radiation of phyla.</title>
        <authorList>
            <person name="Brown C.T."/>
            <person name="Hug L.A."/>
            <person name="Thomas B.C."/>
            <person name="Sharon I."/>
            <person name="Castelle C.J."/>
            <person name="Singh A."/>
            <person name="Wilkins M.J."/>
            <person name="Williams K.H."/>
            <person name="Banfield J.F."/>
        </authorList>
    </citation>
    <scope>NUCLEOTIDE SEQUENCE [LARGE SCALE GENOMIC DNA]</scope>
</reference>
<dbReference type="SUPFAM" id="SSF49493">
    <property type="entry name" value="HSP40/DnaJ peptide-binding domain"/>
    <property type="match status" value="1"/>
</dbReference>
<dbReference type="InterPro" id="IPR002939">
    <property type="entry name" value="DnaJ_C"/>
</dbReference>
<evidence type="ECO:0000313" key="3">
    <source>
        <dbReference type="EMBL" id="AKM82431.1"/>
    </source>
</evidence>
<dbReference type="PANTHER" id="PTHR43096">
    <property type="entry name" value="DNAJ HOMOLOG 1, MITOCHONDRIAL-RELATED"/>
    <property type="match status" value="1"/>
</dbReference>
<dbReference type="Pfam" id="PF01556">
    <property type="entry name" value="DnaJ_C"/>
    <property type="match status" value="1"/>
</dbReference>
<dbReference type="InterPro" id="IPR008971">
    <property type="entry name" value="HSP40/DnaJ_pept-bd"/>
</dbReference>
<dbReference type="AlphaFoldDB" id="A0A0G4B3A4"/>
<dbReference type="Pfam" id="PF00226">
    <property type="entry name" value="DnaJ"/>
    <property type="match status" value="1"/>
</dbReference>
<evidence type="ECO:0000256" key="1">
    <source>
        <dbReference type="ARBA" id="ARBA00023186"/>
    </source>
</evidence>
<dbReference type="PROSITE" id="PS00636">
    <property type="entry name" value="DNAJ_1"/>
    <property type="match status" value="1"/>
</dbReference>
<dbReference type="PATRIC" id="fig|1618337.4.peg.636"/>
<dbReference type="GO" id="GO:0005737">
    <property type="term" value="C:cytoplasm"/>
    <property type="evidence" value="ECO:0007669"/>
    <property type="project" value="TreeGrafter"/>
</dbReference>
<evidence type="ECO:0000259" key="2">
    <source>
        <dbReference type="PROSITE" id="PS50076"/>
    </source>
</evidence>
<sequence>MSKDFYGVLGVKKDATIEEIKKSYRKLAHLYHPDKDGGDEAKFKEINEAYQVLSDTQKRAQYDQFGEAGVGGGGFNSGGGWQNAGGFQGADFGGFGGIGDIFETMFGQAFSQVQTEIAISLSTAVLGEKIELQISTGEKIVLNIPAGTADGTTFRFRGKGQSYNRGRGDLLVTVRVKLPRKLNREQKELFEKLRNSGL</sequence>
<protein>
    <submittedName>
        <fullName evidence="3">Co-chaperone-curved DNA binding protein A</fullName>
    </submittedName>
</protein>
<dbReference type="InterPro" id="IPR018253">
    <property type="entry name" value="DnaJ_domain_CS"/>
</dbReference>
<keyword evidence="1" id="KW-0143">Chaperone</keyword>
<dbReference type="KEGG" id="bbgw:UT28_C0001G0631"/>
<dbReference type="Gene3D" id="2.60.260.20">
    <property type="entry name" value="Urease metallochaperone UreE, N-terminal domain"/>
    <property type="match status" value="1"/>
</dbReference>
<dbReference type="PANTHER" id="PTHR43096:SF52">
    <property type="entry name" value="DNAJ HOMOLOG 1, MITOCHONDRIAL-RELATED"/>
    <property type="match status" value="1"/>
</dbReference>
<dbReference type="SMART" id="SM00271">
    <property type="entry name" value="DnaJ"/>
    <property type="match status" value="1"/>
</dbReference>
<feature type="domain" description="J" evidence="2">
    <location>
        <begin position="4"/>
        <end position="66"/>
    </location>
</feature>
<dbReference type="PRINTS" id="PR00625">
    <property type="entry name" value="JDOMAIN"/>
</dbReference>
<dbReference type="SUPFAM" id="SSF46565">
    <property type="entry name" value="Chaperone J-domain"/>
    <property type="match status" value="1"/>
</dbReference>
<dbReference type="CDD" id="cd06257">
    <property type="entry name" value="DnaJ"/>
    <property type="match status" value="1"/>
</dbReference>
<organism evidence="3 4">
    <name type="scientific">Berkelbacteria bacterium GW2011_GWE1_39_12</name>
    <dbReference type="NCBI Taxonomy" id="1618337"/>
    <lineage>
        <taxon>Bacteria</taxon>
        <taxon>Candidatus Berkelbacteria</taxon>
    </lineage>
</organism>
<gene>
    <name evidence="3" type="primary">cbpA</name>
    <name evidence="3" type="ORF">UT28_C0001G0631</name>
</gene>
<dbReference type="PROSITE" id="PS50076">
    <property type="entry name" value="DNAJ_2"/>
    <property type="match status" value="1"/>
</dbReference>
<evidence type="ECO:0000313" key="4">
    <source>
        <dbReference type="Proteomes" id="UP000035648"/>
    </source>
</evidence>
<dbReference type="STRING" id="1618337.UT28_C0001G0631"/>
<accession>A0A0G4B3A4</accession>
<dbReference type="InterPro" id="IPR001623">
    <property type="entry name" value="DnaJ_domain"/>
</dbReference>
<dbReference type="Gene3D" id="1.10.287.110">
    <property type="entry name" value="DnaJ domain"/>
    <property type="match status" value="1"/>
</dbReference>